<dbReference type="InParanoid" id="A0A7G1G8I1"/>
<evidence type="ECO:0000313" key="1">
    <source>
        <dbReference type="EMBL" id="BBE31726.1"/>
    </source>
</evidence>
<evidence type="ECO:0000313" key="2">
    <source>
        <dbReference type="Proteomes" id="UP000516361"/>
    </source>
</evidence>
<name>A0A7G1G8I1_9BACT</name>
<reference evidence="1 2" key="1">
    <citation type="submission" date="2018-06" db="EMBL/GenBank/DDBJ databases">
        <title>Genome sequencing of Oceanotoga sp. sy52.</title>
        <authorList>
            <person name="Mori K."/>
        </authorList>
    </citation>
    <scope>NUCLEOTIDE SEQUENCE [LARGE SCALE GENOMIC DNA]</scope>
    <source>
        <strain evidence="2">sy52</strain>
    </source>
</reference>
<dbReference type="RefSeq" id="WP_190614460.1">
    <property type="nucleotide sequence ID" value="NZ_AP018712.1"/>
</dbReference>
<dbReference type="AlphaFoldDB" id="A0A7G1G8I1"/>
<dbReference type="EMBL" id="AP018712">
    <property type="protein sequence ID" value="BBE31726.1"/>
    <property type="molecule type" value="Genomic_DNA"/>
</dbReference>
<accession>A0A7G1G8I1</accession>
<dbReference type="Proteomes" id="UP000516361">
    <property type="component" value="Chromosome"/>
</dbReference>
<proteinExistence type="predicted"/>
<organism evidence="1 2">
    <name type="scientific">Tepiditoga spiralis</name>
    <dbReference type="NCBI Taxonomy" id="2108365"/>
    <lineage>
        <taxon>Bacteria</taxon>
        <taxon>Thermotogati</taxon>
        <taxon>Thermotogota</taxon>
        <taxon>Thermotogae</taxon>
        <taxon>Petrotogales</taxon>
        <taxon>Petrotogaceae</taxon>
        <taxon>Tepiditoga</taxon>
    </lineage>
</organism>
<protein>
    <submittedName>
        <fullName evidence="1">Uncharacterized protein</fullName>
    </submittedName>
</protein>
<dbReference type="KEGG" id="ocy:OSSY52_18670"/>
<sequence>MKQIKLSKTAEKSLNKYGINRKKIIDVIKFGKFYYYKNYRVYYIPKKKTTAYKNLEKYKNLFVVLSDLKVINIIKTSKLKILN</sequence>
<keyword evidence="2" id="KW-1185">Reference proteome</keyword>
<gene>
    <name evidence="1" type="ORF">OSSY52_18670</name>
</gene>